<comment type="caution">
    <text evidence="2">The sequence shown here is derived from an EMBL/GenBank/DDBJ whole genome shotgun (WGS) entry which is preliminary data.</text>
</comment>
<keyword evidence="3" id="KW-1185">Reference proteome</keyword>
<dbReference type="Proteomes" id="UP001623348">
    <property type="component" value="Unassembled WGS sequence"/>
</dbReference>
<proteinExistence type="predicted"/>
<dbReference type="EMBL" id="BAAFJT010000009">
    <property type="protein sequence ID" value="GAB0193526.1"/>
    <property type="molecule type" value="Genomic_DNA"/>
</dbReference>
<accession>A0ABC9X759</accession>
<evidence type="ECO:0000313" key="2">
    <source>
        <dbReference type="EMBL" id="GAB0193526.1"/>
    </source>
</evidence>
<feature type="region of interest" description="Disordered" evidence="1">
    <location>
        <begin position="1"/>
        <end position="49"/>
    </location>
</feature>
<sequence>MVTEAALELGASEPAPVAPTSPASATARANGPNDDGESGSRRCEEFSPVTRHSQQHILFSLSICNHHRISPEGFQVVMNSRLKELKSPRR</sequence>
<dbReference type="AlphaFoldDB" id="A0ABC9X759"/>
<reference evidence="2 3" key="1">
    <citation type="submission" date="2024-06" db="EMBL/GenBank/DDBJ databases">
        <title>The draft genome of Grus japonensis, version 3.</title>
        <authorList>
            <person name="Nabeshima K."/>
            <person name="Suzuki S."/>
            <person name="Onuma M."/>
        </authorList>
    </citation>
    <scope>NUCLEOTIDE SEQUENCE [LARGE SCALE GENOMIC DNA]</scope>
    <source>
        <strain evidence="2 3">451A</strain>
    </source>
</reference>
<evidence type="ECO:0000256" key="1">
    <source>
        <dbReference type="SAM" id="MobiDB-lite"/>
    </source>
</evidence>
<protein>
    <submittedName>
        <fullName evidence="2">Uncharacterized protein</fullName>
    </submittedName>
</protein>
<feature type="compositionally biased region" description="Low complexity" evidence="1">
    <location>
        <begin position="11"/>
        <end position="29"/>
    </location>
</feature>
<organism evidence="2 3">
    <name type="scientific">Grus japonensis</name>
    <name type="common">Japanese crane</name>
    <name type="synonym">Red-crowned crane</name>
    <dbReference type="NCBI Taxonomy" id="30415"/>
    <lineage>
        <taxon>Eukaryota</taxon>
        <taxon>Metazoa</taxon>
        <taxon>Chordata</taxon>
        <taxon>Craniata</taxon>
        <taxon>Vertebrata</taxon>
        <taxon>Euteleostomi</taxon>
        <taxon>Archelosauria</taxon>
        <taxon>Archosauria</taxon>
        <taxon>Dinosauria</taxon>
        <taxon>Saurischia</taxon>
        <taxon>Theropoda</taxon>
        <taxon>Coelurosauria</taxon>
        <taxon>Aves</taxon>
        <taxon>Neognathae</taxon>
        <taxon>Neoaves</taxon>
        <taxon>Gruiformes</taxon>
        <taxon>Gruidae</taxon>
        <taxon>Grus</taxon>
    </lineage>
</organism>
<evidence type="ECO:0000313" key="3">
    <source>
        <dbReference type="Proteomes" id="UP001623348"/>
    </source>
</evidence>
<gene>
    <name evidence="2" type="ORF">GRJ2_001817900</name>
</gene>
<name>A0ABC9X759_GRUJA</name>